<dbReference type="EMBL" id="FMXE01000042">
    <property type="protein sequence ID" value="SDA94984.1"/>
    <property type="molecule type" value="Genomic_DNA"/>
</dbReference>
<reference evidence="3" key="1">
    <citation type="submission" date="2016-10" db="EMBL/GenBank/DDBJ databases">
        <authorList>
            <person name="Varghese N."/>
            <person name="Submissions S."/>
        </authorList>
    </citation>
    <scope>NUCLEOTIDE SEQUENCE [LARGE SCALE GENOMIC DNA]</scope>
    <source>
        <strain evidence="3">DSM 22703</strain>
    </source>
</reference>
<sequence length="179" mass="21331">MKLHDLVKSYNWLSVELTLLRLYPDQEKMLDEYRNVFEKLKITEPAEYDELEIILTEYDSDPNFETDQETYVDVSGQKKIPDPNAITNGYAIEFLEWDKWLGMDLATETTKNFSDLEIIAHCLYEMTFIDYDEEAIQEQFKSLNDRVEEYKQLTDEEREQKTISLDELKRRLDEKKGSS</sequence>
<dbReference type="Proteomes" id="UP000198756">
    <property type="component" value="Unassembled WGS sequence"/>
</dbReference>
<organism evidence="2 3">
    <name type="scientific">Algoriphagus alkaliphilus</name>
    <dbReference type="NCBI Taxonomy" id="279824"/>
    <lineage>
        <taxon>Bacteria</taxon>
        <taxon>Pseudomonadati</taxon>
        <taxon>Bacteroidota</taxon>
        <taxon>Cytophagia</taxon>
        <taxon>Cytophagales</taxon>
        <taxon>Cyclobacteriaceae</taxon>
        <taxon>Algoriphagus</taxon>
    </lineage>
</organism>
<feature type="coiled-coil region" evidence="1">
    <location>
        <begin position="133"/>
        <end position="160"/>
    </location>
</feature>
<dbReference type="STRING" id="279824.SAMN03080617_03987"/>
<dbReference type="AlphaFoldDB" id="A0A1G5ZJK2"/>
<evidence type="ECO:0000313" key="3">
    <source>
        <dbReference type="Proteomes" id="UP000198756"/>
    </source>
</evidence>
<keyword evidence="3" id="KW-1185">Reference proteome</keyword>
<keyword evidence="1" id="KW-0175">Coiled coil</keyword>
<proteinExistence type="predicted"/>
<dbReference type="InterPro" id="IPR046687">
    <property type="entry name" value="DUF6557"/>
</dbReference>
<accession>A0A1G5ZJK2</accession>
<gene>
    <name evidence="2" type="ORF">SAMN03080617_03987</name>
</gene>
<dbReference type="Pfam" id="PF20194">
    <property type="entry name" value="DUF6557"/>
    <property type="match status" value="1"/>
</dbReference>
<dbReference type="RefSeq" id="WP_092734171.1">
    <property type="nucleotide sequence ID" value="NZ_FMXE01000042.1"/>
</dbReference>
<name>A0A1G5ZJK2_9BACT</name>
<evidence type="ECO:0000313" key="2">
    <source>
        <dbReference type="EMBL" id="SDA94984.1"/>
    </source>
</evidence>
<protein>
    <submittedName>
        <fullName evidence="2">Uncharacterized protein</fullName>
    </submittedName>
</protein>
<evidence type="ECO:0000256" key="1">
    <source>
        <dbReference type="SAM" id="Coils"/>
    </source>
</evidence>